<dbReference type="AlphaFoldDB" id="A0A9Q8PC86"/>
<evidence type="ECO:0008006" key="3">
    <source>
        <dbReference type="Google" id="ProtNLM"/>
    </source>
</evidence>
<dbReference type="Gene3D" id="1.20.1280.50">
    <property type="match status" value="1"/>
</dbReference>
<dbReference type="Proteomes" id="UP000756132">
    <property type="component" value="Chromosome 7"/>
</dbReference>
<reference evidence="1" key="1">
    <citation type="submission" date="2021-12" db="EMBL/GenBank/DDBJ databases">
        <authorList>
            <person name="Zaccaron A."/>
            <person name="Stergiopoulos I."/>
        </authorList>
    </citation>
    <scope>NUCLEOTIDE SEQUENCE</scope>
    <source>
        <strain evidence="1">Race5_Kim</strain>
    </source>
</reference>
<dbReference type="CDD" id="cd09917">
    <property type="entry name" value="F-box_SF"/>
    <property type="match status" value="1"/>
</dbReference>
<dbReference type="RefSeq" id="XP_047764122.1">
    <property type="nucleotide sequence ID" value="XM_047909672.1"/>
</dbReference>
<keyword evidence="2" id="KW-1185">Reference proteome</keyword>
<name>A0A9Q8PC86_PASFU</name>
<dbReference type="GeneID" id="71990402"/>
<proteinExistence type="predicted"/>
<evidence type="ECO:0000313" key="1">
    <source>
        <dbReference type="EMBL" id="UJO19756.1"/>
    </source>
</evidence>
<organism evidence="1 2">
    <name type="scientific">Passalora fulva</name>
    <name type="common">Tomato leaf mold</name>
    <name type="synonym">Cladosporium fulvum</name>
    <dbReference type="NCBI Taxonomy" id="5499"/>
    <lineage>
        <taxon>Eukaryota</taxon>
        <taxon>Fungi</taxon>
        <taxon>Dikarya</taxon>
        <taxon>Ascomycota</taxon>
        <taxon>Pezizomycotina</taxon>
        <taxon>Dothideomycetes</taxon>
        <taxon>Dothideomycetidae</taxon>
        <taxon>Mycosphaerellales</taxon>
        <taxon>Mycosphaerellaceae</taxon>
        <taxon>Fulvia</taxon>
    </lineage>
</organism>
<reference evidence="1" key="2">
    <citation type="journal article" date="2022" name="Microb. Genom.">
        <title>A chromosome-scale genome assembly of the tomato pathogen Cladosporium fulvum reveals a compartmentalized genome architecture and the presence of a dispensable chromosome.</title>
        <authorList>
            <person name="Zaccaron A.Z."/>
            <person name="Chen L.H."/>
            <person name="Samaras A."/>
            <person name="Stergiopoulos I."/>
        </authorList>
    </citation>
    <scope>NUCLEOTIDE SEQUENCE</scope>
    <source>
        <strain evidence="1">Race5_Kim</strain>
    </source>
</reference>
<protein>
    <recommendedName>
        <fullName evidence="3">F-box domain-containing protein</fullName>
    </recommendedName>
</protein>
<dbReference type="EMBL" id="CP090169">
    <property type="protein sequence ID" value="UJO19756.1"/>
    <property type="molecule type" value="Genomic_DNA"/>
</dbReference>
<gene>
    <name evidence="1" type="ORF">CLAFUR5_10524</name>
</gene>
<accession>A0A9Q8PC86</accession>
<dbReference type="InterPro" id="IPR036047">
    <property type="entry name" value="F-box-like_dom_sf"/>
</dbReference>
<dbReference type="SUPFAM" id="SSF81383">
    <property type="entry name" value="F-box domain"/>
    <property type="match status" value="1"/>
</dbReference>
<dbReference type="OrthoDB" id="3800738at2759"/>
<evidence type="ECO:0000313" key="2">
    <source>
        <dbReference type="Proteomes" id="UP000756132"/>
    </source>
</evidence>
<dbReference type="KEGG" id="ffu:CLAFUR5_10524"/>
<sequence>MASPQKPTAPATSAGQQVIATYELLETILDYLAPTDVLLVHRVSHQFNALINNSSVLQKKFQLSLSDRVENHPLFPTSIGWCYSCPRRVKSGQPARWMLVYEPRPVELEPDIKADPQSWQEFLFCRAATTPVDNTRGAKDGRDRRERLGLRSDKGITFGQLVKWVWEGRDGQGIFAGQWWIYVDCEGRPVDA</sequence>